<evidence type="ECO:0000259" key="1">
    <source>
        <dbReference type="Pfam" id="PF07862"/>
    </source>
</evidence>
<comment type="caution">
    <text evidence="2">The sequence shown here is derived from an EMBL/GenBank/DDBJ whole genome shotgun (WGS) entry which is preliminary data.</text>
</comment>
<dbReference type="InterPro" id="IPR022516">
    <property type="entry name" value="CHP03798_Ocin"/>
</dbReference>
<reference evidence="2 3" key="1">
    <citation type="submission" date="2019-03" db="EMBL/GenBank/DDBJ databases">
        <title>Draft Genome Sequence of Desulfosporosinus fructosivorans Strain 63.6F, Isolated from Marine Sediment in the Baltic Sea.</title>
        <authorList>
            <person name="Hausmann B."/>
            <person name="Vandieken V."/>
            <person name="Pjevac P."/>
            <person name="Schreck K."/>
            <person name="Herbold C.W."/>
            <person name="Loy A."/>
        </authorList>
    </citation>
    <scope>NUCLEOTIDE SEQUENCE [LARGE SCALE GENOMIC DNA]</scope>
    <source>
        <strain evidence="2 3">63.6F</strain>
    </source>
</reference>
<feature type="domain" description="Nif11" evidence="1">
    <location>
        <begin position="1"/>
        <end position="47"/>
    </location>
</feature>
<dbReference type="Pfam" id="PF07862">
    <property type="entry name" value="Nif11"/>
    <property type="match status" value="1"/>
</dbReference>
<protein>
    <submittedName>
        <fullName evidence="2">Nif11-like leader peptide family natural product</fullName>
    </submittedName>
</protein>
<sequence>MSVQSAKSFIEKVKTDEGFAKKLKECKDEEARMAFAKASGFNFTVEEIRSEGELSDNDLDAVAGGSSWCLWNG</sequence>
<evidence type="ECO:0000313" key="2">
    <source>
        <dbReference type="EMBL" id="TGE36584.1"/>
    </source>
</evidence>
<dbReference type="RefSeq" id="WP_135549701.1">
    <property type="nucleotide sequence ID" value="NZ_SPQQ01000007.1"/>
</dbReference>
<name>A0A4Z0R1U7_9FIRM</name>
<keyword evidence="3" id="KW-1185">Reference proteome</keyword>
<evidence type="ECO:0000313" key="3">
    <source>
        <dbReference type="Proteomes" id="UP000298460"/>
    </source>
</evidence>
<dbReference type="InterPro" id="IPR012903">
    <property type="entry name" value="Nif11"/>
</dbReference>
<dbReference type="OrthoDB" id="5458396at2"/>
<gene>
    <name evidence="2" type="ORF">E4K67_19275</name>
</gene>
<accession>A0A4Z0R1U7</accession>
<organism evidence="2 3">
    <name type="scientific">Desulfosporosinus fructosivorans</name>
    <dbReference type="NCBI Taxonomy" id="2018669"/>
    <lineage>
        <taxon>Bacteria</taxon>
        <taxon>Bacillati</taxon>
        <taxon>Bacillota</taxon>
        <taxon>Clostridia</taxon>
        <taxon>Eubacteriales</taxon>
        <taxon>Desulfitobacteriaceae</taxon>
        <taxon>Desulfosporosinus</taxon>
    </lineage>
</organism>
<dbReference type="Proteomes" id="UP000298460">
    <property type="component" value="Unassembled WGS sequence"/>
</dbReference>
<proteinExistence type="predicted"/>
<dbReference type="EMBL" id="SPQQ01000007">
    <property type="protein sequence ID" value="TGE36584.1"/>
    <property type="molecule type" value="Genomic_DNA"/>
</dbReference>
<dbReference type="AlphaFoldDB" id="A0A4Z0R1U7"/>
<dbReference type="NCBIfam" id="TIGR03798">
    <property type="entry name" value="leader_Nif11"/>
    <property type="match status" value="1"/>
</dbReference>